<protein>
    <submittedName>
        <fullName evidence="2">RidA family protein</fullName>
    </submittedName>
</protein>
<comment type="caution">
    <text evidence="2">The sequence shown here is derived from an EMBL/GenBank/DDBJ whole genome shotgun (WGS) entry which is preliminary data.</text>
</comment>
<comment type="similarity">
    <text evidence="1">Belongs to the RutC family.</text>
</comment>
<evidence type="ECO:0000313" key="3">
    <source>
        <dbReference type="Proteomes" id="UP001162811"/>
    </source>
</evidence>
<keyword evidence="3" id="KW-1185">Reference proteome</keyword>
<reference evidence="2" key="1">
    <citation type="submission" date="2022-06" db="EMBL/GenBank/DDBJ databases">
        <authorList>
            <person name="Lu C.-H."/>
        </authorList>
    </citation>
    <scope>NUCLEOTIDE SEQUENCE</scope>
    <source>
        <strain evidence="2">21MJYT02-11</strain>
    </source>
</reference>
<sequence length="134" mass="14609">MLTAINQPGMSYPGISQATQGSGDVLVLGGHVSSDEKDNFVDGDFETQVRNTFRALERTLRAAGVGFEAVARFTYYVPDFEENLLPIFKRVRAEFITGQNPPASTFIPVVKLFDSRARIEVDGIAVAPGKTRIG</sequence>
<dbReference type="RefSeq" id="WP_252675696.1">
    <property type="nucleotide sequence ID" value="NZ_JAMXHT010000001.1"/>
</dbReference>
<dbReference type="EMBL" id="JAMXHT010000001">
    <property type="protein sequence ID" value="MCO5396703.1"/>
    <property type="molecule type" value="Genomic_DNA"/>
</dbReference>
<dbReference type="PANTHER" id="PTHR11803:SF58">
    <property type="entry name" value="PROTEIN HMF1-RELATED"/>
    <property type="match status" value="1"/>
</dbReference>
<organism evidence="2 3">
    <name type="scientific">Ralstonia soli</name>
    <dbReference type="NCBI Taxonomy" id="2953896"/>
    <lineage>
        <taxon>Bacteria</taxon>
        <taxon>Pseudomonadati</taxon>
        <taxon>Pseudomonadota</taxon>
        <taxon>Betaproteobacteria</taxon>
        <taxon>Burkholderiales</taxon>
        <taxon>Burkholderiaceae</taxon>
        <taxon>Ralstonia</taxon>
    </lineage>
</organism>
<dbReference type="CDD" id="cd00448">
    <property type="entry name" value="YjgF_YER057c_UK114_family"/>
    <property type="match status" value="1"/>
</dbReference>
<name>A0ABT1AE83_9RALS</name>
<dbReference type="InterPro" id="IPR035959">
    <property type="entry name" value="RutC-like_sf"/>
</dbReference>
<dbReference type="PANTHER" id="PTHR11803">
    <property type="entry name" value="2-IMINOBUTANOATE/2-IMINOPROPANOATE DEAMINASE RIDA"/>
    <property type="match status" value="1"/>
</dbReference>
<dbReference type="Proteomes" id="UP001162811">
    <property type="component" value="Unassembled WGS sequence"/>
</dbReference>
<proteinExistence type="inferred from homology"/>
<dbReference type="Gene3D" id="3.30.1330.40">
    <property type="entry name" value="RutC-like"/>
    <property type="match status" value="1"/>
</dbReference>
<dbReference type="Pfam" id="PF01042">
    <property type="entry name" value="Ribonuc_L-PSP"/>
    <property type="match status" value="1"/>
</dbReference>
<dbReference type="SUPFAM" id="SSF55298">
    <property type="entry name" value="YjgF-like"/>
    <property type="match status" value="1"/>
</dbReference>
<accession>A0ABT1AE83</accession>
<evidence type="ECO:0000256" key="1">
    <source>
        <dbReference type="ARBA" id="ARBA00010552"/>
    </source>
</evidence>
<evidence type="ECO:0000313" key="2">
    <source>
        <dbReference type="EMBL" id="MCO5396703.1"/>
    </source>
</evidence>
<reference evidence="2" key="2">
    <citation type="journal article" date="2023" name="Front. Microbiol.">
        <title>Ralstonia chuxiongensis sp. nov., Ralstonia mojiangensis sp. nov., and Ralstonia soli sp. nov., isolated from tobacco fields, are three novel species in the family Burkholderiaceae.</title>
        <authorList>
            <person name="Lu C.H."/>
            <person name="Zhang Y.Y."/>
            <person name="Jiang N."/>
            <person name="Chen W."/>
            <person name="Shao X."/>
            <person name="Zhao Z.M."/>
            <person name="Lu W.L."/>
            <person name="Hu X."/>
            <person name="Xi Y.X."/>
            <person name="Zou S.Y."/>
            <person name="Wei Q.J."/>
            <person name="Lin Z.L."/>
            <person name="Gong L."/>
            <person name="Gai X.T."/>
            <person name="Zhang L.Q."/>
            <person name="Li J.Y."/>
            <person name="Jin Y."/>
            <person name="Xia Z.Y."/>
        </authorList>
    </citation>
    <scope>NUCLEOTIDE SEQUENCE</scope>
    <source>
        <strain evidence="2">21MJYT02-11</strain>
    </source>
</reference>
<dbReference type="InterPro" id="IPR006175">
    <property type="entry name" value="YjgF/YER057c/UK114"/>
</dbReference>
<gene>
    <name evidence="2" type="ORF">NG900_00660</name>
</gene>